<comment type="caution">
    <text evidence="2">The sequence shown here is derived from an EMBL/GenBank/DDBJ whole genome shotgun (WGS) entry which is preliminary data.</text>
</comment>
<keyword evidence="3" id="KW-1185">Reference proteome</keyword>
<protein>
    <submittedName>
        <fullName evidence="2">Uncharacterized protein</fullName>
    </submittedName>
</protein>
<feature type="region of interest" description="Disordered" evidence="1">
    <location>
        <begin position="1"/>
        <end position="39"/>
    </location>
</feature>
<proteinExistence type="predicted"/>
<feature type="compositionally biased region" description="Basic and acidic residues" evidence="1">
    <location>
        <begin position="25"/>
        <end position="39"/>
    </location>
</feature>
<evidence type="ECO:0000313" key="2">
    <source>
        <dbReference type="EMBL" id="KAJ7771358.1"/>
    </source>
</evidence>
<accession>A0AAD7JT59</accession>
<sequence length="317" mass="35772">MVPPRQRIVSTRTRMQAGRMTRVRAGWESKGEAKDDIETDKMGGAVAIIRRHGAAEAEGDEHANACERERTMRVHAGWESEEKTKDDIEMDKMSTHQLCHPRGLGRRRAQQQSEEESASSFVEHGREKKGVNACWEEMGNREEKRHMENKEGNKTTVPTVQEEDFSRAGGKTVRTTHERVRDMHCCERRTTPPKAGHTHCPNGENALPKTPHWMRRNAVAQKTKAQNDADAQAAREEGREDKDNDHEGGQTGSGMRSKKDTAMSQPGSIEGGHEDDIIEGGGCCRFRVLKRQPKDHGPEEKRKRGKRENDNDRAEGL</sequence>
<name>A0AAD7JT59_9AGAR</name>
<organism evidence="2 3">
    <name type="scientific">Mycena maculata</name>
    <dbReference type="NCBI Taxonomy" id="230809"/>
    <lineage>
        <taxon>Eukaryota</taxon>
        <taxon>Fungi</taxon>
        <taxon>Dikarya</taxon>
        <taxon>Basidiomycota</taxon>
        <taxon>Agaricomycotina</taxon>
        <taxon>Agaricomycetes</taxon>
        <taxon>Agaricomycetidae</taxon>
        <taxon>Agaricales</taxon>
        <taxon>Marasmiineae</taxon>
        <taxon>Mycenaceae</taxon>
        <taxon>Mycena</taxon>
    </lineage>
</organism>
<gene>
    <name evidence="2" type="ORF">DFH07DRAFT_768326</name>
</gene>
<dbReference type="EMBL" id="JARJLG010000021">
    <property type="protein sequence ID" value="KAJ7771358.1"/>
    <property type="molecule type" value="Genomic_DNA"/>
</dbReference>
<feature type="region of interest" description="Disordered" evidence="1">
    <location>
        <begin position="101"/>
        <end position="129"/>
    </location>
</feature>
<dbReference type="Proteomes" id="UP001215280">
    <property type="component" value="Unassembled WGS sequence"/>
</dbReference>
<evidence type="ECO:0000256" key="1">
    <source>
        <dbReference type="SAM" id="MobiDB-lite"/>
    </source>
</evidence>
<feature type="compositionally biased region" description="Basic and acidic residues" evidence="1">
    <location>
        <begin position="233"/>
        <end position="248"/>
    </location>
</feature>
<reference evidence="2" key="1">
    <citation type="submission" date="2023-03" db="EMBL/GenBank/DDBJ databases">
        <title>Massive genome expansion in bonnet fungi (Mycena s.s.) driven by repeated elements and novel gene families across ecological guilds.</title>
        <authorList>
            <consortium name="Lawrence Berkeley National Laboratory"/>
            <person name="Harder C.B."/>
            <person name="Miyauchi S."/>
            <person name="Viragh M."/>
            <person name="Kuo A."/>
            <person name="Thoen E."/>
            <person name="Andreopoulos B."/>
            <person name="Lu D."/>
            <person name="Skrede I."/>
            <person name="Drula E."/>
            <person name="Henrissat B."/>
            <person name="Morin E."/>
            <person name="Kohler A."/>
            <person name="Barry K."/>
            <person name="LaButti K."/>
            <person name="Morin E."/>
            <person name="Salamov A."/>
            <person name="Lipzen A."/>
            <person name="Mereny Z."/>
            <person name="Hegedus B."/>
            <person name="Baldrian P."/>
            <person name="Stursova M."/>
            <person name="Weitz H."/>
            <person name="Taylor A."/>
            <person name="Grigoriev I.V."/>
            <person name="Nagy L.G."/>
            <person name="Martin F."/>
            <person name="Kauserud H."/>
        </authorList>
    </citation>
    <scope>NUCLEOTIDE SEQUENCE</scope>
    <source>
        <strain evidence="2">CBHHK188m</strain>
    </source>
</reference>
<evidence type="ECO:0000313" key="3">
    <source>
        <dbReference type="Proteomes" id="UP001215280"/>
    </source>
</evidence>
<feature type="compositionally biased region" description="Basic and acidic residues" evidence="1">
    <location>
        <begin position="292"/>
        <end position="317"/>
    </location>
</feature>
<feature type="region of interest" description="Disordered" evidence="1">
    <location>
        <begin position="186"/>
        <end position="317"/>
    </location>
</feature>
<dbReference type="AlphaFoldDB" id="A0AAD7JT59"/>